<evidence type="ECO:0000256" key="4">
    <source>
        <dbReference type="ARBA" id="ARBA00023065"/>
    </source>
</evidence>
<accession>A0A8E6L239</accession>
<proteinExistence type="inferred from homology"/>
<evidence type="ECO:0000256" key="5">
    <source>
        <dbReference type="ARBA" id="ARBA00023136"/>
    </source>
</evidence>
<keyword evidence="4 7" id="KW-0406">Ion transport</keyword>
<evidence type="ECO:0000256" key="7">
    <source>
        <dbReference type="HAMAP-Rule" id="MF_01416"/>
    </source>
</evidence>
<sequence length="184" mass="20806">MSNQNFKERVATPYAEALVANAKSLDLLNTYSEELSSILSILSQSKEFQSFLLNPLNSNFTKQQVLRKLFENQIQSFIMNFLLVLVKKRRISYLQTIIEKYLEITYSLESIVIAELYSAVDLDENQKTNLINKIKSLTGSNQIRLLTNKDSSLIAGFILKIGSKVIDASLAGKLKKISSYLNSN</sequence>
<dbReference type="NCBIfam" id="TIGR01145">
    <property type="entry name" value="ATP_synt_delta"/>
    <property type="match status" value="1"/>
</dbReference>
<evidence type="ECO:0000313" key="8">
    <source>
        <dbReference type="EMBL" id="QVQ56736.1"/>
    </source>
</evidence>
<comment type="function">
    <text evidence="7">F(1)F(0) ATP synthase produces ATP from ADP in the presence of a proton or sodium gradient. F-type ATPases consist of two structural domains, F(1) containing the extramembraneous catalytic core and F(0) containing the membrane proton channel, linked together by a central stalk and a peripheral stalk. During catalysis, ATP synthesis in the catalytic domain of F(1) is coupled via a rotary mechanism of the central stalk subunits to proton translocation.</text>
</comment>
<dbReference type="GO" id="GO:0009535">
    <property type="term" value="C:chloroplast thylakoid membrane"/>
    <property type="evidence" value="ECO:0007669"/>
    <property type="project" value="UniProtKB-SubCell"/>
</dbReference>
<comment type="subunit">
    <text evidence="7">F-type ATPases have 2 components, F(1) - the catalytic core - and F(0) - the membrane proton channel. F(1) has five subunits: alpha(3), beta(3), gamma(1), delta(1), epsilon(1). CF(0) has four main subunits: a(1), b(1), b'(1) and c(10-14). The alpha and beta chains form an alternating ring which encloses part of the gamma chain. F(1) is attached to F(0) by a central stalk formed by the gamma and epsilon chains, while a peripheral stalk is formed by the delta, b and b' chains.</text>
</comment>
<comment type="function">
    <text evidence="7">This protein is part of the stalk that links CF(0) to CF(1). It either transmits conformational changes from CF(0) to CF(1) or is implicated in proton conduction.</text>
</comment>
<gene>
    <name evidence="7 8" type="primary">atpD</name>
</gene>
<evidence type="ECO:0000256" key="1">
    <source>
        <dbReference type="ARBA" id="ARBA00004370"/>
    </source>
</evidence>
<dbReference type="HAMAP" id="MF_01416">
    <property type="entry name" value="ATP_synth_delta_bact"/>
    <property type="match status" value="1"/>
</dbReference>
<keyword evidence="3 7" id="KW-0375">Hydrogen ion transport</keyword>
<dbReference type="PANTHER" id="PTHR11910">
    <property type="entry name" value="ATP SYNTHASE DELTA CHAIN"/>
    <property type="match status" value="1"/>
</dbReference>
<keyword evidence="2 7" id="KW-0813">Transport</keyword>
<reference evidence="8" key="1">
    <citation type="submission" date="2021-03" db="EMBL/GenBank/DDBJ databases">
        <title>Transfer of the hemiparasitic marine red alga Erythrocystis saccata (Rhodomelaceae, Rhodophyta) to the tribe Streblocladieae inferred from organellar genome analysis.</title>
        <authorList>
            <person name="Hughey J.R."/>
        </authorList>
    </citation>
    <scope>NUCLEOTIDE SEQUENCE</scope>
</reference>
<evidence type="ECO:0000256" key="6">
    <source>
        <dbReference type="ARBA" id="ARBA00023310"/>
    </source>
</evidence>
<dbReference type="EMBL" id="MW810349">
    <property type="protein sequence ID" value="QVQ56736.1"/>
    <property type="molecule type" value="Genomic_DNA"/>
</dbReference>
<geneLocation type="chloroplast" evidence="8"/>
<organism evidence="8">
    <name type="scientific">Erythrocystis saccata</name>
    <dbReference type="NCBI Taxonomy" id="2822695"/>
    <lineage>
        <taxon>Eukaryota</taxon>
        <taxon>Rhodophyta</taxon>
        <taxon>Florideophyceae</taxon>
        <taxon>Rhodymeniophycidae</taxon>
        <taxon>Ceramiales</taxon>
        <taxon>Rhodomelaceae</taxon>
        <taxon>Erythrocystis</taxon>
    </lineage>
</organism>
<evidence type="ECO:0000256" key="2">
    <source>
        <dbReference type="ARBA" id="ARBA00022448"/>
    </source>
</evidence>
<evidence type="ECO:0000256" key="3">
    <source>
        <dbReference type="ARBA" id="ARBA00022781"/>
    </source>
</evidence>
<dbReference type="GO" id="GO:0046933">
    <property type="term" value="F:proton-transporting ATP synthase activity, rotational mechanism"/>
    <property type="evidence" value="ECO:0007669"/>
    <property type="project" value="UniProtKB-UniRule"/>
</dbReference>
<keyword evidence="8" id="KW-0934">Plastid</keyword>
<comment type="subcellular location">
    <subcellularLocation>
        <location evidence="1">Membrane</location>
    </subcellularLocation>
    <subcellularLocation>
        <location evidence="7">Plastid</location>
        <location evidence="7">Chloroplast thylakoid membrane</location>
        <topology evidence="7">Peripheral membrane protein</topology>
    </subcellularLocation>
</comment>
<dbReference type="Pfam" id="PF00213">
    <property type="entry name" value="OSCP"/>
    <property type="match status" value="1"/>
</dbReference>
<dbReference type="AlphaFoldDB" id="A0A8E6L239"/>
<name>A0A8E6L239_9FLOR</name>
<comment type="similarity">
    <text evidence="7">Belongs to the ATPase delta chain family.</text>
</comment>
<keyword evidence="6 7" id="KW-0066">ATP synthesis</keyword>
<keyword evidence="7" id="KW-0139">CF(1)</keyword>
<keyword evidence="8" id="KW-0150">Chloroplast</keyword>
<dbReference type="GO" id="GO:0045259">
    <property type="term" value="C:proton-transporting ATP synthase complex"/>
    <property type="evidence" value="ECO:0007669"/>
    <property type="project" value="UniProtKB-KW"/>
</dbReference>
<protein>
    <recommendedName>
        <fullName evidence="7">ATP synthase subunit delta, chloroplastic</fullName>
    </recommendedName>
    <alternativeName>
        <fullName evidence="7">ATP synthase F(1) sector subunit delta</fullName>
    </alternativeName>
    <alternativeName>
        <fullName evidence="7">F-type ATPase subunit delta</fullName>
    </alternativeName>
</protein>
<keyword evidence="7" id="KW-0793">Thylakoid</keyword>
<keyword evidence="5 7" id="KW-0472">Membrane</keyword>
<dbReference type="InterPro" id="IPR000711">
    <property type="entry name" value="ATPase_OSCP/dsu"/>
</dbReference>